<protein>
    <recommendedName>
        <fullName evidence="3">Transmembrane protein 231</fullName>
    </recommendedName>
</protein>
<dbReference type="Proteomes" id="UP000007799">
    <property type="component" value="Unassembled WGS sequence"/>
</dbReference>
<name>F2UNZ2_SALR5</name>
<dbReference type="KEGG" id="sre:PTSG_09761"/>
<keyword evidence="14" id="KW-1185">Reference proteome</keyword>
<reference evidence="13" key="1">
    <citation type="submission" date="2009-08" db="EMBL/GenBank/DDBJ databases">
        <title>Annotation of Salpingoeca rosetta.</title>
        <authorList>
            <consortium name="The Broad Institute Genome Sequencing Platform"/>
            <person name="Russ C."/>
            <person name="Cuomo C."/>
            <person name="Burger G."/>
            <person name="Gray M.W."/>
            <person name="Holland P.W.H."/>
            <person name="King N."/>
            <person name="Lang F.B.F."/>
            <person name="Roger A.J."/>
            <person name="Ruiz-Trillo I."/>
            <person name="Young S.K."/>
            <person name="Zeng Q."/>
            <person name="Gargeya S."/>
            <person name="Alvarado L."/>
            <person name="Berlin A."/>
            <person name="Chapman S.B."/>
            <person name="Chen Z."/>
            <person name="Freedman E."/>
            <person name="Gellesch M."/>
            <person name="Goldberg J."/>
            <person name="Griggs A."/>
            <person name="Gujja S."/>
            <person name="Heilman E."/>
            <person name="Heiman D."/>
            <person name="Howarth C."/>
            <person name="Mehta T."/>
            <person name="Neiman D."/>
            <person name="Pearson M."/>
            <person name="Roberts A."/>
            <person name="Saif S."/>
            <person name="Shea T."/>
            <person name="Shenoy N."/>
            <person name="Sisk P."/>
            <person name="Stolte C."/>
            <person name="Sykes S."/>
            <person name="White J."/>
            <person name="Yandava C."/>
            <person name="Haas B."/>
            <person name="Nusbaum C."/>
            <person name="Birren B."/>
        </authorList>
    </citation>
    <scope>NUCLEOTIDE SEQUENCE [LARGE SCALE GENOMIC DNA]</scope>
    <source>
        <strain evidence="13">ATCC 50818</strain>
    </source>
</reference>
<evidence type="ECO:0000256" key="7">
    <source>
        <dbReference type="ARBA" id="ARBA00023069"/>
    </source>
</evidence>
<dbReference type="RefSeq" id="XP_004989116.1">
    <property type="nucleotide sequence ID" value="XM_004989059.1"/>
</dbReference>
<dbReference type="GO" id="GO:0035869">
    <property type="term" value="C:ciliary transition zone"/>
    <property type="evidence" value="ECO:0007669"/>
    <property type="project" value="TreeGrafter"/>
</dbReference>
<sequence>MVCVLAEPLERRWHAGPCSGAGLCAFLGLVIIVVAPLLVCIRTGGFLLEEATYREDPLVFFQNEIVVTALDSAGLPIMTWTSIPEINAMLGDALRFPVVTARERDANFDGRPEDLEIDISLPLLGTEHVASVNLMLGFSYELQDAADMTMQSLAYISEA</sequence>
<dbReference type="OMA" id="EIEHRED"/>
<dbReference type="Pfam" id="PF10149">
    <property type="entry name" value="TM231"/>
    <property type="match status" value="1"/>
</dbReference>
<evidence type="ECO:0000313" key="14">
    <source>
        <dbReference type="Proteomes" id="UP000007799"/>
    </source>
</evidence>
<dbReference type="GO" id="GO:0060271">
    <property type="term" value="P:cilium assembly"/>
    <property type="evidence" value="ECO:0007669"/>
    <property type="project" value="TreeGrafter"/>
</dbReference>
<dbReference type="STRING" id="946362.F2UNZ2"/>
<evidence type="ECO:0000256" key="11">
    <source>
        <dbReference type="ARBA" id="ARBA00024803"/>
    </source>
</evidence>
<keyword evidence="5 12" id="KW-0812">Transmembrane</keyword>
<evidence type="ECO:0000256" key="2">
    <source>
        <dbReference type="ARBA" id="ARBA00009082"/>
    </source>
</evidence>
<keyword evidence="9" id="KW-0325">Glycoprotein</keyword>
<dbReference type="InParanoid" id="F2UNZ2"/>
<evidence type="ECO:0000256" key="9">
    <source>
        <dbReference type="ARBA" id="ARBA00023180"/>
    </source>
</evidence>
<evidence type="ECO:0000256" key="1">
    <source>
        <dbReference type="ARBA" id="ARBA00004272"/>
    </source>
</evidence>
<evidence type="ECO:0000256" key="3">
    <source>
        <dbReference type="ARBA" id="ARBA00015087"/>
    </source>
</evidence>
<feature type="transmembrane region" description="Helical" evidence="12">
    <location>
        <begin position="20"/>
        <end position="41"/>
    </location>
</feature>
<dbReference type="GO" id="GO:0060170">
    <property type="term" value="C:ciliary membrane"/>
    <property type="evidence" value="ECO:0007669"/>
    <property type="project" value="UniProtKB-SubCell"/>
</dbReference>
<dbReference type="GO" id="GO:0032880">
    <property type="term" value="P:regulation of protein localization"/>
    <property type="evidence" value="ECO:0007669"/>
    <property type="project" value="TreeGrafter"/>
</dbReference>
<keyword evidence="8 12" id="KW-0472">Membrane</keyword>
<keyword evidence="7" id="KW-0969">Cilium</keyword>
<evidence type="ECO:0000256" key="6">
    <source>
        <dbReference type="ARBA" id="ARBA00022989"/>
    </source>
</evidence>
<comment type="subcellular location">
    <subcellularLocation>
        <location evidence="1">Cell projection</location>
        <location evidence="1">Cilium membrane</location>
        <topology evidence="1">Multi-pass membrane protein</topology>
    </subcellularLocation>
</comment>
<evidence type="ECO:0000313" key="13">
    <source>
        <dbReference type="EMBL" id="EGD79347.1"/>
    </source>
</evidence>
<dbReference type="eggNOG" id="KOG4838">
    <property type="taxonomic scope" value="Eukaryota"/>
</dbReference>
<dbReference type="AlphaFoldDB" id="F2UNZ2"/>
<gene>
    <name evidence="13" type="ORF">PTSG_09761</name>
</gene>
<dbReference type="PANTHER" id="PTHR14605:SF1">
    <property type="entry name" value="TRANSMEMBRANE PROTEIN 231"/>
    <property type="match status" value="1"/>
</dbReference>
<evidence type="ECO:0000256" key="5">
    <source>
        <dbReference type="ARBA" id="ARBA00022692"/>
    </source>
</evidence>
<evidence type="ECO:0000256" key="10">
    <source>
        <dbReference type="ARBA" id="ARBA00023273"/>
    </source>
</evidence>
<evidence type="ECO:0000256" key="4">
    <source>
        <dbReference type="ARBA" id="ARBA00022475"/>
    </source>
</evidence>
<accession>F2UNZ2</accession>
<dbReference type="EMBL" id="GL832985">
    <property type="protein sequence ID" value="EGD79347.1"/>
    <property type="molecule type" value="Genomic_DNA"/>
</dbReference>
<comment type="function">
    <text evidence="11">Transmembrane component of the tectonic-like complex, a complex localized at the transition zone of primary cilia and acting as a barrier that prevents diffusion of transmembrane proteins between the cilia and plasma membranes. Required for ciliogenesis and sonic hedgehog/SHH signaling.</text>
</comment>
<dbReference type="OrthoDB" id="426438at2759"/>
<organism evidence="14">
    <name type="scientific">Salpingoeca rosetta (strain ATCC 50818 / BSB-021)</name>
    <dbReference type="NCBI Taxonomy" id="946362"/>
    <lineage>
        <taxon>Eukaryota</taxon>
        <taxon>Choanoflagellata</taxon>
        <taxon>Craspedida</taxon>
        <taxon>Salpingoecidae</taxon>
        <taxon>Salpingoeca</taxon>
    </lineage>
</organism>
<keyword evidence="4" id="KW-1003">Cell membrane</keyword>
<evidence type="ECO:0000256" key="8">
    <source>
        <dbReference type="ARBA" id="ARBA00023136"/>
    </source>
</evidence>
<comment type="similarity">
    <text evidence="2">Belongs to the TMEM231 family.</text>
</comment>
<dbReference type="InterPro" id="IPR019306">
    <property type="entry name" value="TMEM231"/>
</dbReference>
<keyword evidence="6 12" id="KW-1133">Transmembrane helix</keyword>
<proteinExistence type="inferred from homology"/>
<dbReference type="PANTHER" id="PTHR14605">
    <property type="entry name" value="CHST5 PROTEIN"/>
    <property type="match status" value="1"/>
</dbReference>
<keyword evidence="10" id="KW-0966">Cell projection</keyword>
<dbReference type="GeneID" id="16069658"/>
<evidence type="ECO:0000256" key="12">
    <source>
        <dbReference type="SAM" id="Phobius"/>
    </source>
</evidence>